<dbReference type="PROSITE" id="PS00675">
    <property type="entry name" value="SIGMA54_INTERACT_1"/>
    <property type="match status" value="1"/>
</dbReference>
<keyword evidence="10" id="KW-0804">Transcription</keyword>
<dbReference type="SUPFAM" id="SSF52172">
    <property type="entry name" value="CheY-like"/>
    <property type="match status" value="1"/>
</dbReference>
<sequence>MFENARILIVDDEEPSREALGELLSRWGMKVEEAGNGRHALRRAIETRPDVIVTDLVMPQMDGLWLLRTLREELPDTPVVLLTGRGTIDQAVEAIREGAYDFLEKPVDGQRLRIVLQRALEKKATLHEVAALRQRLKSRGDDRGFLGTSSAMRRLFSLIERVAPSKTSVVVTGESGTGKEMVAKSVHDLSPRAQKPFVAINCSAIPASLMEAEIFGHEKGAFTGADQRRLGCFELADGGTIFLDEVGELPIELQSKFLRVLEEERLRRLGGKSEIAVDVRVICATNRDLKSEIKAGRFREDLYFRLNVFHLEVSPLRERPEDIPLLAQHFLEKFAAETGKRVQGLDADALEVLSAYAWPGNVRELRNTIERAVILCDGDLIGCDCLPPEMAGGAAQGIMLKLSLGMQLREVEKEYILGSLRQNGGNKARTAERLGISEKTLYNKLNRYAADARERQALPEGNETVERRAPRDRAVW</sequence>
<evidence type="ECO:0000256" key="9">
    <source>
        <dbReference type="ARBA" id="ARBA00023159"/>
    </source>
</evidence>
<dbReference type="PROSITE" id="PS50045">
    <property type="entry name" value="SIGMA54_INTERACT_4"/>
    <property type="match status" value="1"/>
</dbReference>
<dbReference type="InterPro" id="IPR011006">
    <property type="entry name" value="CheY-like_superfamily"/>
</dbReference>
<gene>
    <name evidence="15" type="ORF">AKJ08_0749</name>
</gene>
<evidence type="ECO:0000256" key="4">
    <source>
        <dbReference type="ARBA" id="ARBA00022741"/>
    </source>
</evidence>
<dbReference type="InterPro" id="IPR027417">
    <property type="entry name" value="P-loop_NTPase"/>
</dbReference>
<dbReference type="Pfam" id="PF00158">
    <property type="entry name" value="Sigma54_activat"/>
    <property type="match status" value="1"/>
</dbReference>
<evidence type="ECO:0000256" key="2">
    <source>
        <dbReference type="ARBA" id="ARBA00022490"/>
    </source>
</evidence>
<dbReference type="Proteomes" id="UP000055590">
    <property type="component" value="Chromosome"/>
</dbReference>
<dbReference type="Pfam" id="PF00072">
    <property type="entry name" value="Response_reg"/>
    <property type="match status" value="1"/>
</dbReference>
<keyword evidence="5" id="KW-0067">ATP-binding</keyword>
<dbReference type="Gene3D" id="1.10.10.60">
    <property type="entry name" value="Homeodomain-like"/>
    <property type="match status" value="1"/>
</dbReference>
<dbReference type="EMBL" id="CP012332">
    <property type="protein sequence ID" value="AKU90362.1"/>
    <property type="molecule type" value="Genomic_DNA"/>
</dbReference>
<dbReference type="InterPro" id="IPR058031">
    <property type="entry name" value="AAA_lid_NorR"/>
</dbReference>
<dbReference type="PROSITE" id="PS00688">
    <property type="entry name" value="SIGMA54_INTERACT_3"/>
    <property type="match status" value="1"/>
</dbReference>
<dbReference type="Gene3D" id="3.40.50.300">
    <property type="entry name" value="P-loop containing nucleotide triphosphate hydrolases"/>
    <property type="match status" value="1"/>
</dbReference>
<evidence type="ECO:0000256" key="10">
    <source>
        <dbReference type="ARBA" id="ARBA00023163"/>
    </source>
</evidence>
<dbReference type="SMART" id="SM00382">
    <property type="entry name" value="AAA"/>
    <property type="match status" value="1"/>
</dbReference>
<dbReference type="STRING" id="1391653.AKJ08_0749"/>
<dbReference type="InterPro" id="IPR025943">
    <property type="entry name" value="Sigma_54_int_dom_ATP-bd_2"/>
</dbReference>
<keyword evidence="6" id="KW-0902">Two-component regulatory system</keyword>
<dbReference type="Pfam" id="PF02954">
    <property type="entry name" value="HTH_8"/>
    <property type="match status" value="1"/>
</dbReference>
<name>A0A0K1PA33_9BACT</name>
<dbReference type="FunFam" id="3.40.50.2300:FF:000018">
    <property type="entry name" value="DNA-binding transcriptional regulator NtrC"/>
    <property type="match status" value="1"/>
</dbReference>
<dbReference type="Pfam" id="PF25601">
    <property type="entry name" value="AAA_lid_14"/>
    <property type="match status" value="1"/>
</dbReference>
<dbReference type="AlphaFoldDB" id="A0A0K1PA33"/>
<evidence type="ECO:0000256" key="5">
    <source>
        <dbReference type="ARBA" id="ARBA00022840"/>
    </source>
</evidence>
<keyword evidence="7" id="KW-0805">Transcription regulation</keyword>
<keyword evidence="2" id="KW-0963">Cytoplasm</keyword>
<dbReference type="GO" id="GO:0006355">
    <property type="term" value="P:regulation of DNA-templated transcription"/>
    <property type="evidence" value="ECO:0007669"/>
    <property type="project" value="InterPro"/>
</dbReference>
<dbReference type="InterPro" id="IPR002197">
    <property type="entry name" value="HTH_Fis"/>
</dbReference>
<dbReference type="PANTHER" id="PTHR32071">
    <property type="entry name" value="TRANSCRIPTIONAL REGULATORY PROTEIN"/>
    <property type="match status" value="1"/>
</dbReference>
<evidence type="ECO:0000256" key="1">
    <source>
        <dbReference type="ARBA" id="ARBA00004496"/>
    </source>
</evidence>
<comment type="subcellular location">
    <subcellularLocation>
        <location evidence="1">Cytoplasm</location>
    </subcellularLocation>
</comment>
<evidence type="ECO:0000256" key="6">
    <source>
        <dbReference type="ARBA" id="ARBA00023012"/>
    </source>
</evidence>
<keyword evidence="9" id="KW-0010">Activator</keyword>
<dbReference type="GO" id="GO:0000160">
    <property type="term" value="P:phosphorelay signal transduction system"/>
    <property type="evidence" value="ECO:0007669"/>
    <property type="project" value="UniProtKB-KW"/>
</dbReference>
<evidence type="ECO:0000256" key="12">
    <source>
        <dbReference type="SAM" id="MobiDB-lite"/>
    </source>
</evidence>
<dbReference type="KEGG" id="vin:AKJ08_0749"/>
<protein>
    <submittedName>
        <fullName evidence="15">Response regulator of zinc sigma-54-dependent two-component system</fullName>
    </submittedName>
</protein>
<feature type="domain" description="Sigma-54 factor interaction" evidence="13">
    <location>
        <begin position="145"/>
        <end position="374"/>
    </location>
</feature>
<dbReference type="InterPro" id="IPR003593">
    <property type="entry name" value="AAA+_ATPase"/>
</dbReference>
<evidence type="ECO:0000256" key="8">
    <source>
        <dbReference type="ARBA" id="ARBA00023125"/>
    </source>
</evidence>
<proteinExistence type="predicted"/>
<dbReference type="GO" id="GO:0005524">
    <property type="term" value="F:ATP binding"/>
    <property type="evidence" value="ECO:0007669"/>
    <property type="project" value="UniProtKB-KW"/>
</dbReference>
<evidence type="ECO:0000256" key="3">
    <source>
        <dbReference type="ARBA" id="ARBA00022553"/>
    </source>
</evidence>
<dbReference type="CDD" id="cd00009">
    <property type="entry name" value="AAA"/>
    <property type="match status" value="1"/>
</dbReference>
<dbReference type="SMART" id="SM00448">
    <property type="entry name" value="REC"/>
    <property type="match status" value="1"/>
</dbReference>
<dbReference type="GO" id="GO:0043565">
    <property type="term" value="F:sequence-specific DNA binding"/>
    <property type="evidence" value="ECO:0007669"/>
    <property type="project" value="InterPro"/>
</dbReference>
<dbReference type="FunFam" id="1.10.8.60:FF:000014">
    <property type="entry name" value="DNA-binding transcriptional regulator NtrC"/>
    <property type="match status" value="1"/>
</dbReference>
<feature type="compositionally biased region" description="Basic and acidic residues" evidence="12">
    <location>
        <begin position="464"/>
        <end position="476"/>
    </location>
</feature>
<dbReference type="GO" id="GO:0005737">
    <property type="term" value="C:cytoplasm"/>
    <property type="evidence" value="ECO:0007669"/>
    <property type="project" value="UniProtKB-SubCell"/>
</dbReference>
<dbReference type="InterPro" id="IPR009057">
    <property type="entry name" value="Homeodomain-like_sf"/>
</dbReference>
<feature type="region of interest" description="Disordered" evidence="12">
    <location>
        <begin position="457"/>
        <end position="476"/>
    </location>
</feature>
<evidence type="ECO:0000259" key="13">
    <source>
        <dbReference type="PROSITE" id="PS50045"/>
    </source>
</evidence>
<organism evidence="15 16">
    <name type="scientific">Vulgatibacter incomptus</name>
    <dbReference type="NCBI Taxonomy" id="1391653"/>
    <lineage>
        <taxon>Bacteria</taxon>
        <taxon>Pseudomonadati</taxon>
        <taxon>Myxococcota</taxon>
        <taxon>Myxococcia</taxon>
        <taxon>Myxococcales</taxon>
        <taxon>Cystobacterineae</taxon>
        <taxon>Vulgatibacteraceae</taxon>
        <taxon>Vulgatibacter</taxon>
    </lineage>
</organism>
<accession>A0A0K1PA33</accession>
<reference evidence="15 16" key="1">
    <citation type="submission" date="2015-08" db="EMBL/GenBank/DDBJ databases">
        <authorList>
            <person name="Babu N.S."/>
            <person name="Beckwith C.J."/>
            <person name="Beseler K.G."/>
            <person name="Brison A."/>
            <person name="Carone J.V."/>
            <person name="Caskin T.P."/>
            <person name="Diamond M."/>
            <person name="Durham M.E."/>
            <person name="Foxe J.M."/>
            <person name="Go M."/>
            <person name="Henderson B.A."/>
            <person name="Jones I.B."/>
            <person name="McGettigan J.A."/>
            <person name="Micheletti S.J."/>
            <person name="Nasrallah M.E."/>
            <person name="Ortiz D."/>
            <person name="Piller C.R."/>
            <person name="Privatt S.R."/>
            <person name="Schneider S.L."/>
            <person name="Sharp S."/>
            <person name="Smith T.C."/>
            <person name="Stanton J.D."/>
            <person name="Ullery H.E."/>
            <person name="Wilson R.J."/>
            <person name="Serrano M.G."/>
            <person name="Buck G."/>
            <person name="Lee V."/>
            <person name="Wang Y."/>
            <person name="Carvalho R."/>
            <person name="Voegtly L."/>
            <person name="Shi R."/>
            <person name="Duckworth R."/>
            <person name="Johnson A."/>
            <person name="Loviza R."/>
            <person name="Walstead R."/>
            <person name="Shah Z."/>
            <person name="Kiflezghi M."/>
            <person name="Wade K."/>
            <person name="Ball S.L."/>
            <person name="Bradley K.W."/>
            <person name="Asai D.J."/>
            <person name="Bowman C.A."/>
            <person name="Russell D.A."/>
            <person name="Pope W.H."/>
            <person name="Jacobs-Sera D."/>
            <person name="Hendrix R.W."/>
            <person name="Hatfull G.F."/>
        </authorList>
    </citation>
    <scope>NUCLEOTIDE SEQUENCE [LARGE SCALE GENOMIC DNA]</scope>
    <source>
        <strain evidence="15 16">DSM 27710</strain>
    </source>
</reference>
<evidence type="ECO:0000256" key="11">
    <source>
        <dbReference type="PROSITE-ProRule" id="PRU00169"/>
    </source>
</evidence>
<feature type="domain" description="Response regulatory" evidence="14">
    <location>
        <begin position="6"/>
        <end position="120"/>
    </location>
</feature>
<evidence type="ECO:0000256" key="7">
    <source>
        <dbReference type="ARBA" id="ARBA00023015"/>
    </source>
</evidence>
<feature type="modified residue" description="4-aspartylphosphate" evidence="11">
    <location>
        <position position="55"/>
    </location>
</feature>
<dbReference type="PROSITE" id="PS50110">
    <property type="entry name" value="RESPONSE_REGULATORY"/>
    <property type="match status" value="1"/>
</dbReference>
<evidence type="ECO:0000259" key="14">
    <source>
        <dbReference type="PROSITE" id="PS50110"/>
    </source>
</evidence>
<dbReference type="Gene3D" id="1.10.8.60">
    <property type="match status" value="1"/>
</dbReference>
<dbReference type="PRINTS" id="PR01590">
    <property type="entry name" value="HTHFIS"/>
</dbReference>
<evidence type="ECO:0000313" key="15">
    <source>
        <dbReference type="EMBL" id="AKU90362.1"/>
    </source>
</evidence>
<dbReference type="InterPro" id="IPR002078">
    <property type="entry name" value="Sigma_54_int"/>
</dbReference>
<dbReference type="FunFam" id="3.40.50.300:FF:000006">
    <property type="entry name" value="DNA-binding transcriptional regulator NtrC"/>
    <property type="match status" value="1"/>
</dbReference>
<evidence type="ECO:0000313" key="16">
    <source>
        <dbReference type="Proteomes" id="UP000055590"/>
    </source>
</evidence>
<dbReference type="InterPro" id="IPR025662">
    <property type="entry name" value="Sigma_54_int_dom_ATP-bd_1"/>
</dbReference>
<keyword evidence="8" id="KW-0238">DNA-binding</keyword>
<keyword evidence="16" id="KW-1185">Reference proteome</keyword>
<dbReference type="SUPFAM" id="SSF52540">
    <property type="entry name" value="P-loop containing nucleoside triphosphate hydrolases"/>
    <property type="match status" value="1"/>
</dbReference>
<keyword evidence="3 11" id="KW-0597">Phosphoprotein</keyword>
<keyword evidence="4" id="KW-0547">Nucleotide-binding</keyword>
<dbReference type="InterPro" id="IPR025944">
    <property type="entry name" value="Sigma_54_int_dom_CS"/>
</dbReference>
<dbReference type="InterPro" id="IPR001789">
    <property type="entry name" value="Sig_transdc_resp-reg_receiver"/>
</dbReference>
<dbReference type="RefSeq" id="WP_050727422.1">
    <property type="nucleotide sequence ID" value="NZ_CP012332.1"/>
</dbReference>
<dbReference type="PROSITE" id="PS00676">
    <property type="entry name" value="SIGMA54_INTERACT_2"/>
    <property type="match status" value="1"/>
</dbReference>
<dbReference type="Gene3D" id="3.40.50.2300">
    <property type="match status" value="1"/>
</dbReference>
<dbReference type="SUPFAM" id="SSF46689">
    <property type="entry name" value="Homeodomain-like"/>
    <property type="match status" value="1"/>
</dbReference>